<dbReference type="EMBL" id="JAPFFF010000012">
    <property type="protein sequence ID" value="KAK8876094.1"/>
    <property type="molecule type" value="Genomic_DNA"/>
</dbReference>
<dbReference type="Proteomes" id="UP001470230">
    <property type="component" value="Unassembled WGS sequence"/>
</dbReference>
<dbReference type="PANTHER" id="PTHR11787">
    <property type="entry name" value="RAB GDP-DISSOCIATION INHIBITOR"/>
    <property type="match status" value="1"/>
</dbReference>
<accession>A0ABR2JDU1</accession>
<reference evidence="2 3" key="1">
    <citation type="submission" date="2024-04" db="EMBL/GenBank/DDBJ databases">
        <title>Tritrichomonas musculus Genome.</title>
        <authorList>
            <person name="Alves-Ferreira E."/>
            <person name="Grigg M."/>
            <person name="Lorenzi H."/>
            <person name="Galac M."/>
        </authorList>
    </citation>
    <scope>NUCLEOTIDE SEQUENCE [LARGE SCALE GENOMIC DNA]</scope>
    <source>
        <strain evidence="2 3">EAF2021</strain>
    </source>
</reference>
<dbReference type="PANTHER" id="PTHR11787:SF8">
    <property type="entry name" value="RAB GDP DISSOCIATION INHIBITOR"/>
    <property type="match status" value="1"/>
</dbReference>
<comment type="similarity">
    <text evidence="1">Belongs to the Rab GDI family.</text>
</comment>
<organism evidence="2 3">
    <name type="scientific">Tritrichomonas musculus</name>
    <dbReference type="NCBI Taxonomy" id="1915356"/>
    <lineage>
        <taxon>Eukaryota</taxon>
        <taxon>Metamonada</taxon>
        <taxon>Parabasalia</taxon>
        <taxon>Tritrichomonadida</taxon>
        <taxon>Tritrichomonadidae</taxon>
        <taxon>Tritrichomonas</taxon>
    </lineage>
</organism>
<dbReference type="SUPFAM" id="SSF51905">
    <property type="entry name" value="FAD/NAD(P)-binding domain"/>
    <property type="match status" value="1"/>
</dbReference>
<evidence type="ECO:0000256" key="1">
    <source>
        <dbReference type="ARBA" id="ARBA00005593"/>
    </source>
</evidence>
<proteinExistence type="inferred from homology"/>
<protein>
    <submittedName>
        <fullName evidence="2">Rab GDP dissociation inhibitor alpha</fullName>
    </submittedName>
</protein>
<dbReference type="Pfam" id="PF00996">
    <property type="entry name" value="GDI"/>
    <property type="match status" value="1"/>
</dbReference>
<evidence type="ECO:0000313" key="2">
    <source>
        <dbReference type="EMBL" id="KAK8876094.1"/>
    </source>
</evidence>
<name>A0ABR2JDU1_9EUKA</name>
<dbReference type="Gene3D" id="3.30.519.10">
    <property type="entry name" value="Guanine Nucleotide Dissociation Inhibitor, domain 2"/>
    <property type="match status" value="1"/>
</dbReference>
<comment type="caution">
    <text evidence="2">The sequence shown here is derived from an EMBL/GenBank/DDBJ whole genome shotgun (WGS) entry which is preliminary data.</text>
</comment>
<sequence>MLNFLTVLQSNYDVKEESNNSQPKESKKFTSEEANLIKIDADDKYDVIALETGFKECLLTGLPSIACKKSEQRFCPVSIFIETSNPKEEIKPGLDILGSIANKAVSICDFYEPCIPGSQDDIYCTSSYDPTPHFKSTIEEVLKLYKEIMDEPFKS</sequence>
<dbReference type="Gene3D" id="3.50.50.60">
    <property type="entry name" value="FAD/NAD(P)-binding domain"/>
    <property type="match status" value="1"/>
</dbReference>
<dbReference type="InterPro" id="IPR018203">
    <property type="entry name" value="GDP_dissociation_inhibitor"/>
</dbReference>
<keyword evidence="3" id="KW-1185">Reference proteome</keyword>
<gene>
    <name evidence="2" type="ORF">M9Y10_006280</name>
</gene>
<dbReference type="SUPFAM" id="SSF54373">
    <property type="entry name" value="FAD-linked reductases, C-terminal domain"/>
    <property type="match status" value="1"/>
</dbReference>
<dbReference type="InterPro" id="IPR036188">
    <property type="entry name" value="FAD/NAD-bd_sf"/>
</dbReference>
<evidence type="ECO:0000313" key="3">
    <source>
        <dbReference type="Proteomes" id="UP001470230"/>
    </source>
</evidence>